<evidence type="ECO:0000313" key="3">
    <source>
        <dbReference type="Proteomes" id="UP000054976"/>
    </source>
</evidence>
<comment type="caution">
    <text evidence="2">The sequence shown here is derived from an EMBL/GenBank/DDBJ whole genome shotgun (WGS) entry which is preliminary data.</text>
</comment>
<dbReference type="RefSeq" id="WP_059176833.1">
    <property type="nucleotide sequence ID" value="NZ_BCNO01000002.1"/>
</dbReference>
<dbReference type="PIRSF" id="PIRSF006594">
    <property type="entry name" value="UCP006594"/>
    <property type="match status" value="1"/>
</dbReference>
<dbReference type="EMBL" id="BCNO01000002">
    <property type="protein sequence ID" value="GAQ95397.1"/>
    <property type="molecule type" value="Genomic_DNA"/>
</dbReference>
<accession>A0A0U9HYQ1</accession>
<dbReference type="Proteomes" id="UP000054976">
    <property type="component" value="Unassembled WGS sequence"/>
</dbReference>
<dbReference type="AlphaFoldDB" id="A0A0U9HYQ1"/>
<evidence type="ECO:0008006" key="4">
    <source>
        <dbReference type="Google" id="ProtNLM"/>
    </source>
</evidence>
<evidence type="ECO:0000256" key="1">
    <source>
        <dbReference type="SAM" id="Phobius"/>
    </source>
</evidence>
<keyword evidence="3" id="KW-1185">Reference proteome</keyword>
<reference evidence="3" key="1">
    <citation type="submission" date="2016-01" db="EMBL/GenBank/DDBJ databases">
        <title>Draft genome sequence of Thermodesulfovibrio aggregans strain TGE-P1.</title>
        <authorList>
            <person name="Sekiguchi Y."/>
            <person name="Ohashi A."/>
            <person name="Matsuura N."/>
            <person name="Tourlousse M.D."/>
        </authorList>
    </citation>
    <scope>NUCLEOTIDE SEQUENCE [LARGE SCALE GENOMIC DNA]</scope>
    <source>
        <strain evidence="3">TGE-P1</strain>
    </source>
</reference>
<proteinExistence type="predicted"/>
<sequence>MKVWIRFVRGFVLKILYPVLMLAGAFLKSKKAQFQAYIVRLNNHLVMRDSVKPEKILLLLPHCIQNSKCDVRLTFDVYKCRRCGNCRIKDLIELAETHHVSISIATGGTIARKVVKEIRPDAIVAVACERDLSSGIVDTYPIPVLGILNERPFGPCIDTTVNLNKVEDAIKWFINRQEKLQ</sequence>
<keyword evidence="1" id="KW-0812">Transmembrane</keyword>
<dbReference type="Pfam" id="PF01976">
    <property type="entry name" value="DUF116"/>
    <property type="match status" value="1"/>
</dbReference>
<protein>
    <recommendedName>
        <fullName evidence="4">DUF116 domain-containing protein</fullName>
    </recommendedName>
</protein>
<dbReference type="PANTHER" id="PTHR43801:SF1">
    <property type="entry name" value="POLYPRENYL SYNTHETASE"/>
    <property type="match status" value="1"/>
</dbReference>
<dbReference type="PANTHER" id="PTHR43801">
    <property type="entry name" value="NUCLEOTIDE-BINDING PROTEIN-RELATED"/>
    <property type="match status" value="1"/>
</dbReference>
<organism evidence="2 3">
    <name type="scientific">Thermodesulfovibrio aggregans</name>
    <dbReference type="NCBI Taxonomy" id="86166"/>
    <lineage>
        <taxon>Bacteria</taxon>
        <taxon>Pseudomonadati</taxon>
        <taxon>Nitrospirota</taxon>
        <taxon>Thermodesulfovibrionia</taxon>
        <taxon>Thermodesulfovibrionales</taxon>
        <taxon>Thermodesulfovibrionaceae</taxon>
        <taxon>Thermodesulfovibrio</taxon>
    </lineage>
</organism>
<dbReference type="InterPro" id="IPR002829">
    <property type="entry name" value="DUF116"/>
</dbReference>
<gene>
    <name evidence="2" type="ORF">TAGGR_2289</name>
</gene>
<dbReference type="STRING" id="86166.TAGGR_2289"/>
<keyword evidence="1" id="KW-0472">Membrane</keyword>
<name>A0A0U9HYQ1_9BACT</name>
<feature type="transmembrane region" description="Helical" evidence="1">
    <location>
        <begin position="6"/>
        <end position="27"/>
    </location>
</feature>
<evidence type="ECO:0000313" key="2">
    <source>
        <dbReference type="EMBL" id="GAQ95397.1"/>
    </source>
</evidence>
<keyword evidence="1" id="KW-1133">Transmembrane helix</keyword>
<dbReference type="OrthoDB" id="9787348at2"/>